<dbReference type="AlphaFoldDB" id="A0A654M249"/>
<evidence type="ECO:0000313" key="2">
    <source>
        <dbReference type="Proteomes" id="UP000058925"/>
    </source>
</evidence>
<dbReference type="OrthoDB" id="10263at2157"/>
<organism evidence="1 2">
    <name type="scientific">Candidatus Nitrosocosmicus oleophilus</name>
    <dbReference type="NCBI Taxonomy" id="1353260"/>
    <lineage>
        <taxon>Archaea</taxon>
        <taxon>Nitrososphaerota</taxon>
        <taxon>Nitrososphaeria</taxon>
        <taxon>Nitrososphaerales</taxon>
        <taxon>Nitrososphaeraceae</taxon>
        <taxon>Candidatus Nitrosocosmicus</taxon>
    </lineage>
</organism>
<dbReference type="Proteomes" id="UP000058925">
    <property type="component" value="Chromosome"/>
</dbReference>
<reference evidence="2" key="1">
    <citation type="submission" date="2015-10" db="EMBL/GenBank/DDBJ databases">
        <title>Niche specialization of a soil ammonia-oxidizing archaeon, Candidatus Nitrosocosmicus oleophilus.</title>
        <authorList>
            <person name="Jung M.-Y."/>
            <person name="Rhee S.-K."/>
        </authorList>
    </citation>
    <scope>NUCLEOTIDE SEQUENCE [LARGE SCALE GENOMIC DNA]</scope>
    <source>
        <strain evidence="2">MY3</strain>
    </source>
</reference>
<dbReference type="RefSeq" id="WP_196815887.1">
    <property type="nucleotide sequence ID" value="NZ_CP012850.1"/>
</dbReference>
<dbReference type="GeneID" id="60422411"/>
<name>A0A654M249_9ARCH</name>
<sequence length="139" mass="16056">MNSYENNDNIFGKDNDKNDIDNKLPFKGKSALDALHEDIVKEKEKNLSLKISDIYGVDYEEANEIHINYHNLRLKKMIQKSEILSGMSAFIDSNLDLKTLSTQVAFGEITENTCIDILISVMKNQKETRVKDRYINFYS</sequence>
<keyword evidence="2" id="KW-1185">Reference proteome</keyword>
<evidence type="ECO:0000313" key="1">
    <source>
        <dbReference type="EMBL" id="ALI36663.1"/>
    </source>
</evidence>
<dbReference type="KEGG" id="taa:NMY3_02470"/>
<accession>A0A654M249</accession>
<dbReference type="EMBL" id="CP012850">
    <property type="protein sequence ID" value="ALI36663.1"/>
    <property type="molecule type" value="Genomic_DNA"/>
</dbReference>
<proteinExistence type="predicted"/>
<protein>
    <submittedName>
        <fullName evidence="1">Uncharacterized protein</fullName>
    </submittedName>
</protein>
<gene>
    <name evidence="1" type="ORF">NMY3_02470</name>
</gene>